<sequence length="276" mass="30956">MILNTKDYIHEINEKLKNKLSEINKNIKLTLIRIGSNKSAISFEKSIIKEAEKIGIEVISKVFDSKVSENEVLSYINKNNDDEYVQGILVFVPIDSDLNQKKILNSISIHKDVDGLNSLSKLKLFSSNDYVNTPTTALSTFEYLRSLTDLEGKDVLIINRSEIIGKPLALMLINEGATVQIAHSKTKNLYEKISKSDIVISAIGKAKIIDTNNFKENAIVIDLGYDVKENKIFGDFNSEFYDEINIKFLPSIGGIGRINANMILRNVIRNGENNGK</sequence>
<keyword evidence="4" id="KW-0658">Purine biosynthesis</keyword>
<dbReference type="EMBL" id="SCFR01000002">
    <property type="protein sequence ID" value="TFF67517.1"/>
    <property type="molecule type" value="Genomic_DNA"/>
</dbReference>
<comment type="pathway">
    <text evidence="1">One-carbon metabolism; tetrahydrofolate interconversion.</text>
</comment>
<keyword evidence="5 13" id="KW-0378">Hydrolase</keyword>
<proteinExistence type="predicted"/>
<evidence type="ECO:0000256" key="9">
    <source>
        <dbReference type="ARBA" id="ARBA00023167"/>
    </source>
</evidence>
<evidence type="ECO:0000256" key="8">
    <source>
        <dbReference type="ARBA" id="ARBA00023102"/>
    </source>
</evidence>
<feature type="domain" description="Tetrahydrofolate dehydrogenase/cyclohydrolase NAD(P)-binding" evidence="12">
    <location>
        <begin position="134"/>
        <end position="270"/>
    </location>
</feature>
<evidence type="ECO:0000256" key="5">
    <source>
        <dbReference type="ARBA" id="ARBA00022801"/>
    </source>
</evidence>
<dbReference type="InterPro" id="IPR000672">
    <property type="entry name" value="THF_DH/CycHdrlase"/>
</dbReference>
<evidence type="ECO:0000256" key="1">
    <source>
        <dbReference type="ARBA" id="ARBA00004777"/>
    </source>
</evidence>
<dbReference type="PANTHER" id="PTHR48099">
    <property type="entry name" value="C-1-TETRAHYDROFOLATE SYNTHASE, CYTOPLASMIC-RELATED"/>
    <property type="match status" value="1"/>
</dbReference>
<keyword evidence="14" id="KW-1185">Reference proteome</keyword>
<dbReference type="GO" id="GO:0005829">
    <property type="term" value="C:cytosol"/>
    <property type="evidence" value="ECO:0007669"/>
    <property type="project" value="TreeGrafter"/>
</dbReference>
<keyword evidence="7" id="KW-0560">Oxidoreductase</keyword>
<feature type="domain" description="Tetrahydrofolate dehydrogenase/cyclohydrolase catalytic" evidence="11">
    <location>
        <begin position="4"/>
        <end position="114"/>
    </location>
</feature>
<dbReference type="Gene3D" id="3.40.50.720">
    <property type="entry name" value="NAD(P)-binding Rossmann-like Domain"/>
    <property type="match status" value="1"/>
</dbReference>
<comment type="caution">
    <text evidence="13">The sequence shown here is derived from an EMBL/GenBank/DDBJ whole genome shotgun (WGS) entry which is preliminary data.</text>
</comment>
<keyword evidence="9" id="KW-0486">Methionine biosynthesis</keyword>
<name>A0A4R9C5B1_9FIRM</name>
<reference evidence="13 14" key="1">
    <citation type="submission" date="2019-01" db="EMBL/GenBank/DDBJ databases">
        <title>Draft Genome Sequences of Helcococcus ovis Strains Isolated from the Uterus and Vagina of Dairy Cows with Metritis.</title>
        <authorList>
            <person name="Cunha F."/>
            <person name="Jeon S.J."/>
            <person name="Kutzer P."/>
            <person name="Galvao K.N."/>
        </authorList>
    </citation>
    <scope>NUCLEOTIDE SEQUENCE [LARGE SCALE GENOMIC DNA]</scope>
    <source>
        <strain evidence="13 14">KG-37</strain>
    </source>
</reference>
<evidence type="ECO:0000256" key="6">
    <source>
        <dbReference type="ARBA" id="ARBA00022857"/>
    </source>
</evidence>
<dbReference type="InterPro" id="IPR036291">
    <property type="entry name" value="NAD(P)-bd_dom_sf"/>
</dbReference>
<accession>A0A4R9C5B1</accession>
<keyword evidence="2" id="KW-0554">One-carbon metabolism</keyword>
<dbReference type="GO" id="GO:0004477">
    <property type="term" value="F:methenyltetrahydrofolate cyclohydrolase activity"/>
    <property type="evidence" value="ECO:0007669"/>
    <property type="project" value="TreeGrafter"/>
</dbReference>
<dbReference type="Pfam" id="PF02882">
    <property type="entry name" value="THF_DHG_CYH_C"/>
    <property type="match status" value="1"/>
</dbReference>
<keyword evidence="3" id="KW-0028">Amino-acid biosynthesis</keyword>
<dbReference type="PANTHER" id="PTHR48099:SF5">
    <property type="entry name" value="C-1-TETRAHYDROFOLATE SYNTHASE, CYTOPLASMIC"/>
    <property type="match status" value="1"/>
</dbReference>
<dbReference type="GO" id="GO:0004488">
    <property type="term" value="F:methylenetetrahydrofolate dehydrogenase (NADP+) activity"/>
    <property type="evidence" value="ECO:0007669"/>
    <property type="project" value="InterPro"/>
</dbReference>
<keyword evidence="8" id="KW-0368">Histidine biosynthesis</keyword>
<dbReference type="AlphaFoldDB" id="A0A4R9C5B1"/>
<keyword evidence="6" id="KW-0521">NADP</keyword>
<evidence type="ECO:0000313" key="14">
    <source>
        <dbReference type="Proteomes" id="UP000297454"/>
    </source>
</evidence>
<dbReference type="Gene3D" id="3.40.50.10860">
    <property type="entry name" value="Leucine Dehydrogenase, chain A, domain 1"/>
    <property type="match status" value="1"/>
</dbReference>
<evidence type="ECO:0000256" key="3">
    <source>
        <dbReference type="ARBA" id="ARBA00022605"/>
    </source>
</evidence>
<evidence type="ECO:0000256" key="7">
    <source>
        <dbReference type="ARBA" id="ARBA00023002"/>
    </source>
</evidence>
<dbReference type="GO" id="GO:0000105">
    <property type="term" value="P:L-histidine biosynthetic process"/>
    <property type="evidence" value="ECO:0007669"/>
    <property type="project" value="UniProtKB-KW"/>
</dbReference>
<evidence type="ECO:0000256" key="10">
    <source>
        <dbReference type="ARBA" id="ARBA00023268"/>
    </source>
</evidence>
<organism evidence="13 14">
    <name type="scientific">Helcococcus ovis</name>
    <dbReference type="NCBI Taxonomy" id="72026"/>
    <lineage>
        <taxon>Bacteria</taxon>
        <taxon>Bacillati</taxon>
        <taxon>Bacillota</taxon>
        <taxon>Tissierellia</taxon>
        <taxon>Tissierellales</taxon>
        <taxon>Peptoniphilaceae</taxon>
        <taxon>Helcococcus</taxon>
    </lineage>
</organism>
<dbReference type="SUPFAM" id="SSF53223">
    <property type="entry name" value="Aminoacid dehydrogenase-like, N-terminal domain"/>
    <property type="match status" value="1"/>
</dbReference>
<dbReference type="GO" id="GO:0006164">
    <property type="term" value="P:purine nucleotide biosynthetic process"/>
    <property type="evidence" value="ECO:0007669"/>
    <property type="project" value="UniProtKB-KW"/>
</dbReference>
<dbReference type="InterPro" id="IPR020631">
    <property type="entry name" value="THF_DH/CycHdrlase_NAD-bd_dom"/>
</dbReference>
<dbReference type="PRINTS" id="PR00085">
    <property type="entry name" value="THFDHDRGNASE"/>
</dbReference>
<evidence type="ECO:0000256" key="4">
    <source>
        <dbReference type="ARBA" id="ARBA00022755"/>
    </source>
</evidence>
<dbReference type="InterPro" id="IPR020630">
    <property type="entry name" value="THF_DH/CycHdrlase_cat_dom"/>
</dbReference>
<dbReference type="SUPFAM" id="SSF51735">
    <property type="entry name" value="NAD(P)-binding Rossmann-fold domains"/>
    <property type="match status" value="1"/>
</dbReference>
<gene>
    <name evidence="13" type="ORF">EQF91_00945</name>
</gene>
<dbReference type="RefSeq" id="WP_134710541.1">
    <property type="nucleotide sequence ID" value="NZ_CP119081.1"/>
</dbReference>
<protein>
    <submittedName>
        <fullName evidence="13">Bifunctional 5,10-methylenetetrahydrofolate dehydrogenase/5,10-methenyltetrahydrofolate cyclohydrolase</fullName>
    </submittedName>
</protein>
<keyword evidence="10" id="KW-0511">Multifunctional enzyme</keyword>
<dbReference type="GeneID" id="97030585"/>
<evidence type="ECO:0000259" key="12">
    <source>
        <dbReference type="Pfam" id="PF02882"/>
    </source>
</evidence>
<evidence type="ECO:0000256" key="2">
    <source>
        <dbReference type="ARBA" id="ARBA00022563"/>
    </source>
</evidence>
<evidence type="ECO:0000259" key="11">
    <source>
        <dbReference type="Pfam" id="PF00763"/>
    </source>
</evidence>
<evidence type="ECO:0000313" key="13">
    <source>
        <dbReference type="EMBL" id="TFF67517.1"/>
    </source>
</evidence>
<dbReference type="Pfam" id="PF00763">
    <property type="entry name" value="THF_DHG_CYH"/>
    <property type="match status" value="1"/>
</dbReference>
<dbReference type="Proteomes" id="UP000297454">
    <property type="component" value="Unassembled WGS sequence"/>
</dbReference>
<dbReference type="OrthoDB" id="9803580at2"/>
<dbReference type="InterPro" id="IPR046346">
    <property type="entry name" value="Aminoacid_DH-like_N_sf"/>
</dbReference>
<dbReference type="GO" id="GO:0009086">
    <property type="term" value="P:methionine biosynthetic process"/>
    <property type="evidence" value="ECO:0007669"/>
    <property type="project" value="UniProtKB-KW"/>
</dbReference>
<dbReference type="GO" id="GO:0035999">
    <property type="term" value="P:tetrahydrofolate interconversion"/>
    <property type="evidence" value="ECO:0007669"/>
    <property type="project" value="TreeGrafter"/>
</dbReference>